<comment type="similarity">
    <text evidence="2 7">Belongs to the FHIPEP (flagella/HR/invasion proteins export pore) family.</text>
</comment>
<feature type="transmembrane region" description="Helical" evidence="7">
    <location>
        <begin position="21"/>
        <end position="39"/>
    </location>
</feature>
<dbReference type="GO" id="GO:0044780">
    <property type="term" value="P:bacterial-type flagellum assembly"/>
    <property type="evidence" value="ECO:0007669"/>
    <property type="project" value="InterPro"/>
</dbReference>
<reference evidence="8 9" key="1">
    <citation type="submission" date="2018-08" db="EMBL/GenBank/DDBJ databases">
        <title>Draft genome sequence of Pseudoalteromonas donghaensis HJ51.</title>
        <authorList>
            <person name="Oh J."/>
            <person name="Roh D."/>
        </authorList>
    </citation>
    <scope>NUCLEOTIDE SEQUENCE [LARGE SCALE GENOMIC DNA]</scope>
    <source>
        <strain evidence="8 9">HJ51</strain>
    </source>
</reference>
<keyword evidence="7" id="KW-1005">Bacterial flagellum biogenesis</keyword>
<evidence type="ECO:0000256" key="1">
    <source>
        <dbReference type="ARBA" id="ARBA00004651"/>
    </source>
</evidence>
<evidence type="ECO:0000256" key="6">
    <source>
        <dbReference type="ARBA" id="ARBA00023136"/>
    </source>
</evidence>
<feature type="transmembrane region" description="Helical" evidence="7">
    <location>
        <begin position="75"/>
        <end position="96"/>
    </location>
</feature>
<dbReference type="PROSITE" id="PS00994">
    <property type="entry name" value="FHIPEP"/>
    <property type="match status" value="1"/>
</dbReference>
<keyword evidence="8" id="KW-0282">Flagellum</keyword>
<keyword evidence="4 7" id="KW-0812">Transmembrane</keyword>
<dbReference type="Gene3D" id="3.40.50.12790">
    <property type="entry name" value="FHIPEP family, domain 4"/>
    <property type="match status" value="1"/>
</dbReference>
<dbReference type="PANTHER" id="PTHR30161:SF1">
    <property type="entry name" value="FLAGELLAR BIOSYNTHESIS PROTEIN FLHA-RELATED"/>
    <property type="match status" value="1"/>
</dbReference>
<accession>A0AAD0RY99</accession>
<dbReference type="Gene3D" id="1.10.8.540">
    <property type="entry name" value="FHIPEP family, domain 3"/>
    <property type="match status" value="1"/>
</dbReference>
<dbReference type="Gene3D" id="3.40.30.60">
    <property type="entry name" value="FHIPEP family, domain 1"/>
    <property type="match status" value="1"/>
</dbReference>
<dbReference type="NCBIfam" id="TIGR01398">
    <property type="entry name" value="FlhA"/>
    <property type="match status" value="1"/>
</dbReference>
<dbReference type="PANTHER" id="PTHR30161">
    <property type="entry name" value="FLAGELLAR EXPORT PROTEIN, MEMBRANE FLHA SUBUNIT-RELATED"/>
    <property type="match status" value="1"/>
</dbReference>
<keyword evidence="7" id="KW-0813">Transport</keyword>
<feature type="transmembrane region" description="Helical" evidence="7">
    <location>
        <begin position="208"/>
        <end position="230"/>
    </location>
</feature>
<evidence type="ECO:0000256" key="7">
    <source>
        <dbReference type="RuleBase" id="RU364093"/>
    </source>
</evidence>
<dbReference type="PRINTS" id="PR00949">
    <property type="entry name" value="TYPE3IMAPROT"/>
</dbReference>
<evidence type="ECO:0000256" key="5">
    <source>
        <dbReference type="ARBA" id="ARBA00022989"/>
    </source>
</evidence>
<evidence type="ECO:0000313" key="8">
    <source>
        <dbReference type="EMBL" id="AXV64651.1"/>
    </source>
</evidence>
<dbReference type="EMBL" id="CP032090">
    <property type="protein sequence ID" value="AXV64651.1"/>
    <property type="molecule type" value="Genomic_DNA"/>
</dbReference>
<dbReference type="KEGG" id="pdj:D0907_04815"/>
<dbReference type="InterPro" id="IPR006301">
    <property type="entry name" value="FlhA"/>
</dbReference>
<proteinExistence type="inferred from homology"/>
<dbReference type="GO" id="GO:0009306">
    <property type="term" value="P:protein secretion"/>
    <property type="evidence" value="ECO:0007669"/>
    <property type="project" value="InterPro"/>
</dbReference>
<dbReference type="InterPro" id="IPR042196">
    <property type="entry name" value="FHIPEP_4"/>
</dbReference>
<dbReference type="AlphaFoldDB" id="A0AAD0RY99"/>
<feature type="transmembrane region" description="Helical" evidence="7">
    <location>
        <begin position="250"/>
        <end position="269"/>
    </location>
</feature>
<comment type="subcellular location">
    <subcellularLocation>
        <location evidence="1 7">Cell membrane</location>
        <topology evidence="1 7">Multi-pass membrane protein</topology>
    </subcellularLocation>
</comment>
<evidence type="ECO:0000256" key="4">
    <source>
        <dbReference type="ARBA" id="ARBA00022692"/>
    </source>
</evidence>
<gene>
    <name evidence="7 8" type="primary">flhA</name>
    <name evidence="8" type="ORF">D0907_04815</name>
</gene>
<keyword evidence="8" id="KW-0966">Cell projection</keyword>
<feature type="transmembrane region" description="Helical" evidence="7">
    <location>
        <begin position="290"/>
        <end position="323"/>
    </location>
</feature>
<dbReference type="InterPro" id="IPR042194">
    <property type="entry name" value="FHIPEP_1"/>
</dbReference>
<evidence type="ECO:0000256" key="2">
    <source>
        <dbReference type="ARBA" id="ARBA00008835"/>
    </source>
</evidence>
<name>A0AAD0RY99_9GAMM</name>
<keyword evidence="7" id="KW-1006">Bacterial flagellum protein export</keyword>
<keyword evidence="8" id="KW-0969">Cilium</keyword>
<comment type="function">
    <text evidence="7">Required for formation of the rod structure of the flagellar apparatus. Together with FliI and FliH, may constitute the export apparatus of flagellin.</text>
</comment>
<dbReference type="Pfam" id="PF00771">
    <property type="entry name" value="FHIPEP"/>
    <property type="match status" value="1"/>
</dbReference>
<organism evidence="8 9">
    <name type="scientific">Pseudoalteromonas lipolytica</name>
    <dbReference type="NCBI Taxonomy" id="570156"/>
    <lineage>
        <taxon>Bacteria</taxon>
        <taxon>Pseudomonadati</taxon>
        <taxon>Pseudomonadota</taxon>
        <taxon>Gammaproteobacteria</taxon>
        <taxon>Alteromonadales</taxon>
        <taxon>Pseudoalteromonadaceae</taxon>
        <taxon>Pseudoalteromonas</taxon>
    </lineage>
</organism>
<feature type="transmembrane region" description="Helical" evidence="7">
    <location>
        <begin position="116"/>
        <end position="139"/>
    </location>
</feature>
<keyword evidence="3 7" id="KW-1003">Cell membrane</keyword>
<dbReference type="Proteomes" id="UP000264605">
    <property type="component" value="Chromosome"/>
</dbReference>
<protein>
    <recommendedName>
        <fullName evidence="7">Flagellar biosynthesis protein FlhA</fullName>
    </recommendedName>
</protein>
<keyword evidence="7" id="KW-0653">Protein transport</keyword>
<sequence>MEFKAVLQQLNKDKKEYAKGLGTPLLVLAALGMVILPLPPFLLDILFSFNIALALVVLLVTVYTMKPLEFGMFPAVLLIATIMRLALNVASTRVVLLEGHNGGDAAGKVIEAFGSVVIGGNYAVGLVVFLILIIINFVVITKGAGRISEVSARFTLDAMPGKQMAIDADLNAGFISAEQARERREEVTREADFYGSMDGASKFVKGDAIAGIVILVINIVGGLFVGMIQHDLSFSRAMEVYTLLTIGDGLVAQLPSLLLSIGTAIVVTRQNESHNMGDQFKSQLGNEKSLFIASGILITMGLVPGMPHLAFLSLGALLGYLAYFTQQQKIKAEAEKAELEANGGSPGTGVANKQEQKELGWDDVQQVDVIGLEVGYRLIPLVDQSQGGELLNRIKGVRKKLSQELGFLVPPVHIRDNLELDPNAYRITMMGVSSGEGELKHGDELAINPGQVFGPIKGVETKDPAFGLDAVWIKPDQKDEAQSLGYTVVDAATVVATHISQLLTNSAALLLGHEEVQNLLDMLAKSHPRLVEGLVPDVLPLTTVVKVLQNLLNEGVAIRDMRSIVQTLVEYGPRSQDPDVLTAAVRISLRRLIVQDAVGMSSEIPVITLAPELEQMLHQSLQNAGDEGAGIEPGLAERLQQSLNEAHQNQEMAGEPSILLTSGMLRTVLSRFVKYTIPGLRVMSYQEVPDERQIKIVSSVGQQ</sequence>
<dbReference type="InterPro" id="IPR042193">
    <property type="entry name" value="FHIPEP_3"/>
</dbReference>
<evidence type="ECO:0000256" key="3">
    <source>
        <dbReference type="ARBA" id="ARBA00022475"/>
    </source>
</evidence>
<dbReference type="InterPro" id="IPR001712">
    <property type="entry name" value="T3SS_FHIPEP"/>
</dbReference>
<dbReference type="InterPro" id="IPR025505">
    <property type="entry name" value="FHIPEP_CS"/>
</dbReference>
<evidence type="ECO:0000313" key="9">
    <source>
        <dbReference type="Proteomes" id="UP000264605"/>
    </source>
</evidence>
<keyword evidence="5 7" id="KW-1133">Transmembrane helix</keyword>
<dbReference type="GeneID" id="99504773"/>
<dbReference type="PIRSF" id="PIRSF005419">
    <property type="entry name" value="FlhA"/>
    <property type="match status" value="1"/>
</dbReference>
<feature type="transmembrane region" description="Helical" evidence="7">
    <location>
        <begin position="45"/>
        <end position="63"/>
    </location>
</feature>
<dbReference type="GO" id="GO:0005886">
    <property type="term" value="C:plasma membrane"/>
    <property type="evidence" value="ECO:0007669"/>
    <property type="project" value="UniProtKB-SubCell"/>
</dbReference>
<dbReference type="RefSeq" id="WP_075593871.1">
    <property type="nucleotide sequence ID" value="NZ_CP032090.1"/>
</dbReference>
<keyword evidence="6 7" id="KW-0472">Membrane</keyword>